<evidence type="ECO:0000313" key="2">
    <source>
        <dbReference type="EMBL" id="KHS52685.1"/>
    </source>
</evidence>
<dbReference type="PATRIC" id="fig|1703.6.peg.1555"/>
<reference evidence="2 3" key="1">
    <citation type="submission" date="2014-11" db="EMBL/GenBank/DDBJ databases">
        <title>Draft Genome Sequence of Brevibacterium linens AE038-8.</title>
        <authorList>
            <person name="Maizel D."/>
            <person name="Utturkar S.M."/>
            <person name="Brown S.D."/>
            <person name="Ferrero M."/>
            <person name="Rosen B.P."/>
        </authorList>
    </citation>
    <scope>NUCLEOTIDE SEQUENCE [LARGE SCALE GENOMIC DNA]</scope>
    <source>
        <strain evidence="2 3">AE038-8</strain>
    </source>
</reference>
<feature type="transmembrane region" description="Helical" evidence="1">
    <location>
        <begin position="20"/>
        <end position="41"/>
    </location>
</feature>
<gene>
    <name evidence="2" type="ORF">AE0388_1668</name>
</gene>
<comment type="caution">
    <text evidence="2">The sequence shown here is derived from an EMBL/GenBank/DDBJ whole genome shotgun (WGS) entry which is preliminary data.</text>
</comment>
<dbReference type="EMBL" id="JTJZ01000018">
    <property type="protein sequence ID" value="KHS52685.1"/>
    <property type="molecule type" value="Genomic_DNA"/>
</dbReference>
<evidence type="ECO:0008006" key="4">
    <source>
        <dbReference type="Google" id="ProtNLM"/>
    </source>
</evidence>
<evidence type="ECO:0000256" key="1">
    <source>
        <dbReference type="SAM" id="Phobius"/>
    </source>
</evidence>
<protein>
    <recommendedName>
        <fullName evidence="4">DUF3093 domain-containing protein</fullName>
    </recommendedName>
</protein>
<keyword evidence="3" id="KW-1185">Reference proteome</keyword>
<dbReference type="AlphaFoldDB" id="A0A0B9A1N1"/>
<keyword evidence="1" id="KW-0472">Membrane</keyword>
<organism evidence="2 3">
    <name type="scientific">Brevibacterium linens</name>
    <dbReference type="NCBI Taxonomy" id="1703"/>
    <lineage>
        <taxon>Bacteria</taxon>
        <taxon>Bacillati</taxon>
        <taxon>Actinomycetota</taxon>
        <taxon>Actinomycetes</taxon>
        <taxon>Micrococcales</taxon>
        <taxon>Brevibacteriaceae</taxon>
        <taxon>Brevibacterium</taxon>
    </lineage>
</organism>
<dbReference type="InterPro" id="IPR021443">
    <property type="entry name" value="DUF3093"/>
</dbReference>
<dbReference type="RefSeq" id="WP_039209057.1">
    <property type="nucleotide sequence ID" value="NZ_CP186330.1"/>
</dbReference>
<keyword evidence="1" id="KW-1133">Transmembrane helix</keyword>
<dbReference type="Pfam" id="PF11292">
    <property type="entry name" value="DUF3093"/>
    <property type="match status" value="1"/>
</dbReference>
<proteinExistence type="predicted"/>
<accession>A0A0B9A1N1</accession>
<dbReference type="OrthoDB" id="3217020at2"/>
<name>A0A0B9A1N1_BRELN</name>
<dbReference type="Proteomes" id="UP000031488">
    <property type="component" value="Unassembled WGS sequence"/>
</dbReference>
<feature type="transmembrane region" description="Helical" evidence="1">
    <location>
        <begin position="47"/>
        <end position="69"/>
    </location>
</feature>
<sequence length="151" mass="16815">MATTQSGTHVVYQEKVRPSVGMWILVVVAALSTALMVAPVWTLGTIILPIVSFILFAWWLTSLTLTIIVTERQLFVGEAHIDRKFVPSAEAFDGEEARQARGVDLDARAFLKIRPWAKSVVRIHLNDESDPTPYWLVSSRHPHKLAAALNA</sequence>
<keyword evidence="1" id="KW-0812">Transmembrane</keyword>
<evidence type="ECO:0000313" key="3">
    <source>
        <dbReference type="Proteomes" id="UP000031488"/>
    </source>
</evidence>